<organism evidence="1 2">
    <name type="scientific">Bifidobacterium eulemuris</name>
    <dbReference type="NCBI Taxonomy" id="1765219"/>
    <lineage>
        <taxon>Bacteria</taxon>
        <taxon>Bacillati</taxon>
        <taxon>Actinomycetota</taxon>
        <taxon>Actinomycetes</taxon>
        <taxon>Bifidobacteriales</taxon>
        <taxon>Bifidobacteriaceae</taxon>
        <taxon>Bifidobacterium</taxon>
    </lineage>
</organism>
<keyword evidence="2" id="KW-1185">Reference proteome</keyword>
<accession>A0A7L9SR53</accession>
<dbReference type="KEGG" id="beu:BE0216_09530"/>
<sequence>MPVHYDWFGEDISREEGETLPRAIARWFAEKAANEELRWGNLSSTRFEKCKYQTEAYVEEAIERVSAGKARPGTEVVAVARARQQGCPLFELRWHRDVRQLNGVKKEQIRQYESEPEELSDCVFGLHMHLKDVRSGDDAAINAAQNEHIDRAIAIHQRRSLDGWARQT</sequence>
<evidence type="ECO:0000313" key="1">
    <source>
        <dbReference type="EMBL" id="QOL32647.1"/>
    </source>
</evidence>
<dbReference type="EMBL" id="CP062938">
    <property type="protein sequence ID" value="QOL32647.1"/>
    <property type="molecule type" value="Genomic_DNA"/>
</dbReference>
<dbReference type="AlphaFoldDB" id="A0A7L9SR53"/>
<name>A0A7L9SR53_9BIFI</name>
<dbReference type="RefSeq" id="WP_143249324.1">
    <property type="nucleotide sequence ID" value="NZ_CP062938.1"/>
</dbReference>
<protein>
    <submittedName>
        <fullName evidence="1">Uncharacterized protein</fullName>
    </submittedName>
</protein>
<proteinExistence type="predicted"/>
<dbReference type="OrthoDB" id="9869633at2"/>
<evidence type="ECO:0000313" key="2">
    <source>
        <dbReference type="Proteomes" id="UP000593943"/>
    </source>
</evidence>
<gene>
    <name evidence="1" type="ORF">BE0216_09530</name>
</gene>
<dbReference type="Proteomes" id="UP000593943">
    <property type="component" value="Chromosome"/>
</dbReference>
<reference evidence="1 2" key="1">
    <citation type="submission" date="2020-10" db="EMBL/GenBank/DDBJ databases">
        <title>Genome sequencing of Bifidobacterium eulemuris_DSMZ_100216.</title>
        <authorList>
            <person name="Kim J."/>
        </authorList>
    </citation>
    <scope>NUCLEOTIDE SEQUENCE [LARGE SCALE GENOMIC DNA]</scope>
    <source>
        <strain evidence="1 2">DSM 100216</strain>
    </source>
</reference>